<protein>
    <recommendedName>
        <fullName evidence="3">Tyr recombinase domain-containing protein</fullName>
    </recommendedName>
</protein>
<feature type="domain" description="Tyr recombinase" evidence="3">
    <location>
        <begin position="111"/>
        <end position="304"/>
    </location>
</feature>
<evidence type="ECO:0000313" key="5">
    <source>
        <dbReference type="Proteomes" id="UP001329430"/>
    </source>
</evidence>
<evidence type="ECO:0000256" key="1">
    <source>
        <dbReference type="ARBA" id="ARBA00023125"/>
    </source>
</evidence>
<dbReference type="Proteomes" id="UP001329430">
    <property type="component" value="Chromosome 1"/>
</dbReference>
<dbReference type="AlphaFoldDB" id="A0AAN7VSN8"/>
<dbReference type="Gene3D" id="1.10.443.10">
    <property type="entry name" value="Intergrase catalytic core"/>
    <property type="match status" value="1"/>
</dbReference>
<keyword evidence="5" id="KW-1185">Reference proteome</keyword>
<evidence type="ECO:0000259" key="3">
    <source>
        <dbReference type="PROSITE" id="PS51898"/>
    </source>
</evidence>
<evidence type="ECO:0000313" key="4">
    <source>
        <dbReference type="EMBL" id="KAK5649199.1"/>
    </source>
</evidence>
<dbReference type="GO" id="GO:0006310">
    <property type="term" value="P:DNA recombination"/>
    <property type="evidence" value="ECO:0007669"/>
    <property type="project" value="UniProtKB-KW"/>
</dbReference>
<dbReference type="PROSITE" id="PS51898">
    <property type="entry name" value="TYR_RECOMBINASE"/>
    <property type="match status" value="1"/>
</dbReference>
<gene>
    <name evidence="4" type="ORF">RI129_000228</name>
</gene>
<accession>A0AAN7VSN8</accession>
<dbReference type="InterPro" id="IPR002104">
    <property type="entry name" value="Integrase_catalytic"/>
</dbReference>
<dbReference type="InterPro" id="IPR011010">
    <property type="entry name" value="DNA_brk_join_enz"/>
</dbReference>
<dbReference type="GO" id="GO:0015074">
    <property type="term" value="P:DNA integration"/>
    <property type="evidence" value="ECO:0007669"/>
    <property type="project" value="InterPro"/>
</dbReference>
<keyword evidence="1" id="KW-0238">DNA-binding</keyword>
<evidence type="ECO:0000256" key="2">
    <source>
        <dbReference type="ARBA" id="ARBA00023172"/>
    </source>
</evidence>
<dbReference type="InterPro" id="IPR050090">
    <property type="entry name" value="Tyrosine_recombinase_XerCD"/>
</dbReference>
<comment type="caution">
    <text evidence="4">The sequence shown here is derived from an EMBL/GenBank/DDBJ whole genome shotgun (WGS) entry which is preliminary data.</text>
</comment>
<dbReference type="Pfam" id="PF00589">
    <property type="entry name" value="Phage_integrase"/>
    <property type="match status" value="1"/>
</dbReference>
<reference evidence="4 5" key="1">
    <citation type="journal article" date="2024" name="Insects">
        <title>An Improved Chromosome-Level Genome Assembly of the Firefly Pyrocoelia pectoralis.</title>
        <authorList>
            <person name="Fu X."/>
            <person name="Meyer-Rochow V.B."/>
            <person name="Ballantyne L."/>
            <person name="Zhu X."/>
        </authorList>
    </citation>
    <scope>NUCLEOTIDE SEQUENCE [LARGE SCALE GENOMIC DNA]</scope>
    <source>
        <strain evidence="4">XCY_ONT2</strain>
    </source>
</reference>
<organism evidence="4 5">
    <name type="scientific">Pyrocoelia pectoralis</name>
    <dbReference type="NCBI Taxonomy" id="417401"/>
    <lineage>
        <taxon>Eukaryota</taxon>
        <taxon>Metazoa</taxon>
        <taxon>Ecdysozoa</taxon>
        <taxon>Arthropoda</taxon>
        <taxon>Hexapoda</taxon>
        <taxon>Insecta</taxon>
        <taxon>Pterygota</taxon>
        <taxon>Neoptera</taxon>
        <taxon>Endopterygota</taxon>
        <taxon>Coleoptera</taxon>
        <taxon>Polyphaga</taxon>
        <taxon>Elateriformia</taxon>
        <taxon>Elateroidea</taxon>
        <taxon>Lampyridae</taxon>
        <taxon>Lampyrinae</taxon>
        <taxon>Pyrocoelia</taxon>
    </lineage>
</organism>
<dbReference type="GO" id="GO:0003677">
    <property type="term" value="F:DNA binding"/>
    <property type="evidence" value="ECO:0007669"/>
    <property type="project" value="UniProtKB-KW"/>
</dbReference>
<dbReference type="InterPro" id="IPR013762">
    <property type="entry name" value="Integrase-like_cat_sf"/>
</dbReference>
<dbReference type="CDD" id="cd00397">
    <property type="entry name" value="DNA_BRE_C"/>
    <property type="match status" value="1"/>
</dbReference>
<dbReference type="SUPFAM" id="SSF56349">
    <property type="entry name" value="DNA breaking-rejoining enzymes"/>
    <property type="match status" value="1"/>
</dbReference>
<name>A0AAN7VSN8_9COLE</name>
<proteinExistence type="predicted"/>
<dbReference type="PANTHER" id="PTHR30349">
    <property type="entry name" value="PHAGE INTEGRASE-RELATED"/>
    <property type="match status" value="1"/>
</dbReference>
<keyword evidence="2" id="KW-0233">DNA recombination</keyword>
<sequence>MSSCSDLELPSDVEEAANVAVGSLIPEKSKNRYAVAYTKFEKWCELKKLKKTNEKVLLAYFESSKTLKASSLWTTYSMLRAELTVRKNIDIKGYTMLLAWLKRRSDGYHAKKSEIFTKENVEKFIKEAEDKDYLFAKVAMLIGIAGACRKIELTFLRDKDVSDEGTFFKITIPETKTHVFREFVINDGNIAGVNFFDLIRKYRNIRPSTVKHDRFFVKYYNEKCGVQPVGINTFGKLPTMIAQYLRLPNAKAYTGHCFRRSSASFLADSGADILRIKQHGGWKSNNVAEGYVERSLENKKRIAANNILRESSATASRVVGQDQRADVALREVGKVEKSIPADYGVILTNCVCNNVTFNIYKFEK</sequence>
<dbReference type="EMBL" id="JAVRBK010000001">
    <property type="protein sequence ID" value="KAK5649199.1"/>
    <property type="molecule type" value="Genomic_DNA"/>
</dbReference>
<dbReference type="PANTHER" id="PTHR30349:SF41">
    <property type="entry name" value="INTEGRASE_RECOMBINASE PROTEIN MJ0367-RELATED"/>
    <property type="match status" value="1"/>
</dbReference>